<reference evidence="1 2" key="1">
    <citation type="journal article" date="2021" name="Elife">
        <title>Chloroplast acquisition without the gene transfer in kleptoplastic sea slugs, Plakobranchus ocellatus.</title>
        <authorList>
            <person name="Maeda T."/>
            <person name="Takahashi S."/>
            <person name="Yoshida T."/>
            <person name="Shimamura S."/>
            <person name="Takaki Y."/>
            <person name="Nagai Y."/>
            <person name="Toyoda A."/>
            <person name="Suzuki Y."/>
            <person name="Arimoto A."/>
            <person name="Ishii H."/>
            <person name="Satoh N."/>
            <person name="Nishiyama T."/>
            <person name="Hasebe M."/>
            <person name="Maruyama T."/>
            <person name="Minagawa J."/>
            <person name="Obokata J."/>
            <person name="Shigenobu S."/>
        </authorList>
    </citation>
    <scope>NUCLEOTIDE SEQUENCE [LARGE SCALE GENOMIC DNA]</scope>
</reference>
<dbReference type="EMBL" id="BLXT01003782">
    <property type="protein sequence ID" value="GFO06682.1"/>
    <property type="molecule type" value="Genomic_DNA"/>
</dbReference>
<keyword evidence="2" id="KW-1185">Reference proteome</keyword>
<gene>
    <name evidence="1" type="ORF">PoB_003318700</name>
</gene>
<dbReference type="AlphaFoldDB" id="A0AAV4AHE1"/>
<dbReference type="Proteomes" id="UP000735302">
    <property type="component" value="Unassembled WGS sequence"/>
</dbReference>
<name>A0AAV4AHE1_9GAST</name>
<proteinExistence type="predicted"/>
<accession>A0AAV4AHE1</accession>
<evidence type="ECO:0000313" key="1">
    <source>
        <dbReference type="EMBL" id="GFO06682.1"/>
    </source>
</evidence>
<comment type="caution">
    <text evidence="1">The sequence shown here is derived from an EMBL/GenBank/DDBJ whole genome shotgun (WGS) entry which is preliminary data.</text>
</comment>
<protein>
    <recommendedName>
        <fullName evidence="3">Secreted protein</fullName>
    </recommendedName>
</protein>
<sequence length="96" mass="10618">MHSTMSRQRKVARGLPAGLLKVACPLLHEQALTSDRTNPVQMVAETSHYRPCTLIVADQATSQGGAHNEVSSICKKMHKVRHHPPFSKHLQVDITT</sequence>
<evidence type="ECO:0008006" key="3">
    <source>
        <dbReference type="Google" id="ProtNLM"/>
    </source>
</evidence>
<organism evidence="1 2">
    <name type="scientific">Plakobranchus ocellatus</name>
    <dbReference type="NCBI Taxonomy" id="259542"/>
    <lineage>
        <taxon>Eukaryota</taxon>
        <taxon>Metazoa</taxon>
        <taxon>Spiralia</taxon>
        <taxon>Lophotrochozoa</taxon>
        <taxon>Mollusca</taxon>
        <taxon>Gastropoda</taxon>
        <taxon>Heterobranchia</taxon>
        <taxon>Euthyneura</taxon>
        <taxon>Panpulmonata</taxon>
        <taxon>Sacoglossa</taxon>
        <taxon>Placobranchoidea</taxon>
        <taxon>Plakobranchidae</taxon>
        <taxon>Plakobranchus</taxon>
    </lineage>
</organism>
<evidence type="ECO:0000313" key="2">
    <source>
        <dbReference type="Proteomes" id="UP000735302"/>
    </source>
</evidence>